<dbReference type="AlphaFoldDB" id="A0A2G8JD13"/>
<keyword evidence="3" id="KW-1185">Reference proteome</keyword>
<reference evidence="2 3" key="1">
    <citation type="journal article" date="2017" name="PLoS Biol.">
        <title>The sea cucumber genome provides insights into morphological evolution and visceral regeneration.</title>
        <authorList>
            <person name="Zhang X."/>
            <person name="Sun L."/>
            <person name="Yuan J."/>
            <person name="Sun Y."/>
            <person name="Gao Y."/>
            <person name="Zhang L."/>
            <person name="Li S."/>
            <person name="Dai H."/>
            <person name="Hamel J.F."/>
            <person name="Liu C."/>
            <person name="Yu Y."/>
            <person name="Liu S."/>
            <person name="Lin W."/>
            <person name="Guo K."/>
            <person name="Jin S."/>
            <person name="Xu P."/>
            <person name="Storey K.B."/>
            <person name="Huan P."/>
            <person name="Zhang T."/>
            <person name="Zhou Y."/>
            <person name="Zhang J."/>
            <person name="Lin C."/>
            <person name="Li X."/>
            <person name="Xing L."/>
            <person name="Huo D."/>
            <person name="Sun M."/>
            <person name="Wang L."/>
            <person name="Mercier A."/>
            <person name="Li F."/>
            <person name="Yang H."/>
            <person name="Xiang J."/>
        </authorList>
    </citation>
    <scope>NUCLEOTIDE SEQUENCE [LARGE SCALE GENOMIC DNA]</scope>
    <source>
        <strain evidence="2">Shaxun</strain>
        <tissue evidence="2">Muscle</tissue>
    </source>
</reference>
<proteinExistence type="predicted"/>
<feature type="compositionally biased region" description="Polar residues" evidence="1">
    <location>
        <begin position="1"/>
        <end position="18"/>
    </location>
</feature>
<evidence type="ECO:0000313" key="2">
    <source>
        <dbReference type="EMBL" id="PIK33634.1"/>
    </source>
</evidence>
<dbReference type="EMBL" id="MRZV01002463">
    <property type="protein sequence ID" value="PIK33634.1"/>
    <property type="molecule type" value="Genomic_DNA"/>
</dbReference>
<evidence type="ECO:0000256" key="1">
    <source>
        <dbReference type="SAM" id="MobiDB-lite"/>
    </source>
</evidence>
<name>A0A2G8JD13_STIJA</name>
<comment type="caution">
    <text evidence="2">The sequence shown here is derived from an EMBL/GenBank/DDBJ whole genome shotgun (WGS) entry which is preliminary data.</text>
</comment>
<protein>
    <submittedName>
        <fullName evidence="2">Uncharacterized protein</fullName>
    </submittedName>
</protein>
<sequence>METTVSSMKPTYSYASTQGRRNRGAGGAPAPPVKNVEGRKYFRPPLRKPPGNAKNSKGEGTPLPLDPSPRPAISLQPPHSKAVLGFHCSLSLRTVKLPTANQVPNFTKASSVFHPMDPNQGIDLSLDPICFGRVTDGSHMCKEVSVTKKSEHFQLALFARTTSAFHSLGENRLVWHIMKKESLCKMFHCSWKDEETMQQQWC</sequence>
<evidence type="ECO:0000313" key="3">
    <source>
        <dbReference type="Proteomes" id="UP000230750"/>
    </source>
</evidence>
<organism evidence="2 3">
    <name type="scientific">Stichopus japonicus</name>
    <name type="common">Sea cucumber</name>
    <dbReference type="NCBI Taxonomy" id="307972"/>
    <lineage>
        <taxon>Eukaryota</taxon>
        <taxon>Metazoa</taxon>
        <taxon>Echinodermata</taxon>
        <taxon>Eleutherozoa</taxon>
        <taxon>Echinozoa</taxon>
        <taxon>Holothuroidea</taxon>
        <taxon>Aspidochirotacea</taxon>
        <taxon>Aspidochirotida</taxon>
        <taxon>Stichopodidae</taxon>
        <taxon>Apostichopus</taxon>
    </lineage>
</organism>
<accession>A0A2G8JD13</accession>
<gene>
    <name evidence="2" type="ORF">BSL78_29551</name>
</gene>
<dbReference type="Proteomes" id="UP000230750">
    <property type="component" value="Unassembled WGS sequence"/>
</dbReference>
<feature type="region of interest" description="Disordered" evidence="1">
    <location>
        <begin position="1"/>
        <end position="77"/>
    </location>
</feature>